<protein>
    <recommendedName>
        <fullName evidence="3">Lipoprotein</fullName>
    </recommendedName>
</protein>
<dbReference type="EMBL" id="CP154834">
    <property type="protein sequence ID" value="XAO76029.1"/>
    <property type="molecule type" value="Genomic_DNA"/>
</dbReference>
<evidence type="ECO:0000313" key="1">
    <source>
        <dbReference type="EMBL" id="XAO76029.1"/>
    </source>
</evidence>
<accession>A0AAU6WUA2</accession>
<evidence type="ECO:0000313" key="2">
    <source>
        <dbReference type="Proteomes" id="UP001463665"/>
    </source>
</evidence>
<evidence type="ECO:0008006" key="3">
    <source>
        <dbReference type="Google" id="ProtNLM"/>
    </source>
</evidence>
<organism evidence="1 2">
    <name type="scientific">Chryseobacterium endophyticum</name>
    <dbReference type="NCBI Taxonomy" id="1854762"/>
    <lineage>
        <taxon>Bacteria</taxon>
        <taxon>Pseudomonadati</taxon>
        <taxon>Bacteroidota</taxon>
        <taxon>Flavobacteriia</taxon>
        <taxon>Flavobacteriales</taxon>
        <taxon>Weeksellaceae</taxon>
        <taxon>Chryseobacterium group</taxon>
        <taxon>Chryseobacterium</taxon>
    </lineage>
</organism>
<gene>
    <name evidence="1" type="ORF">AAFP95_09575</name>
</gene>
<dbReference type="Proteomes" id="UP001463665">
    <property type="component" value="Chromosome"/>
</dbReference>
<keyword evidence="2" id="KW-1185">Reference proteome</keyword>
<sequence>MKQLYILLFVLLVNSCTKNEFSAESNLPGDEDFQKEIQSELNRYFSEEPNKTLKINWHLLNNKPLEKENSYPEYFVWVKIYEDKRLVNQGLTKLLVKDKKFHSISFMNDERLRQVPYDAEREFTTEILKKSKIKFQIQQKANRIIKDGKIPN</sequence>
<reference evidence="1 2" key="1">
    <citation type="submission" date="2024-04" db="EMBL/GenBank/DDBJ databases">
        <title>Genome sequencing and assembly of rice foliar adapted Chryseobacterium endophyticum OsEnb-ALM-A6.</title>
        <authorList>
            <person name="Kumar S."/>
            <person name="Javed M."/>
            <person name="Chouhan V."/>
            <person name="Charishma K."/>
            <person name="Patel A."/>
            <person name="Kumar M."/>
            <person name="Sahu K.P."/>
            <person name="Kumar A."/>
        </authorList>
    </citation>
    <scope>NUCLEOTIDE SEQUENCE [LARGE SCALE GENOMIC DNA]</scope>
    <source>
        <strain evidence="1 2">OsEnb-ALM-A6</strain>
    </source>
</reference>
<name>A0AAU6WUA2_9FLAO</name>
<dbReference type="AlphaFoldDB" id="A0AAU6WUA2"/>
<proteinExistence type="predicted"/>
<dbReference type="RefSeq" id="WP_345767511.1">
    <property type="nucleotide sequence ID" value="NZ_CP154834.1"/>
</dbReference>